<reference evidence="2" key="1">
    <citation type="submission" date="2022-03" db="EMBL/GenBank/DDBJ databases">
        <authorList>
            <person name="Alioto T."/>
            <person name="Alioto T."/>
            <person name="Gomez Garrido J."/>
        </authorList>
    </citation>
    <scope>NUCLEOTIDE SEQUENCE</scope>
</reference>
<evidence type="ECO:0000313" key="2">
    <source>
        <dbReference type="EMBL" id="CAH2325152.1"/>
    </source>
</evidence>
<accession>A0AAD1TEG0</accession>
<organism evidence="2 3">
    <name type="scientific">Pelobates cultripes</name>
    <name type="common">Western spadefoot toad</name>
    <dbReference type="NCBI Taxonomy" id="61616"/>
    <lineage>
        <taxon>Eukaryota</taxon>
        <taxon>Metazoa</taxon>
        <taxon>Chordata</taxon>
        <taxon>Craniata</taxon>
        <taxon>Vertebrata</taxon>
        <taxon>Euteleostomi</taxon>
        <taxon>Amphibia</taxon>
        <taxon>Batrachia</taxon>
        <taxon>Anura</taxon>
        <taxon>Pelobatoidea</taxon>
        <taxon>Pelobatidae</taxon>
        <taxon>Pelobates</taxon>
    </lineage>
</organism>
<evidence type="ECO:0000313" key="3">
    <source>
        <dbReference type="Proteomes" id="UP001295444"/>
    </source>
</evidence>
<name>A0AAD1TEG0_PELCU</name>
<proteinExistence type="predicted"/>
<keyword evidence="3" id="KW-1185">Reference proteome</keyword>
<feature type="region of interest" description="Disordered" evidence="1">
    <location>
        <begin position="1"/>
        <end position="100"/>
    </location>
</feature>
<protein>
    <submittedName>
        <fullName evidence="2">Uncharacterized protein</fullName>
    </submittedName>
</protein>
<dbReference type="AlphaFoldDB" id="A0AAD1TEG0"/>
<sequence>MALQKAKSGITHLRRRLSTRPTMAAMPTQQRPEPQPLSKGTLHPPAPKRLNRRPCNGQDTPNPPAAGLDAAQRGDTGRRQTKAMGTETHSGPVHPTYPMAHLDRDCLKWPIKGIG</sequence>
<dbReference type="Proteomes" id="UP001295444">
    <property type="component" value="Chromosome 12"/>
</dbReference>
<gene>
    <name evidence="2" type="ORF">PECUL_23A030713</name>
</gene>
<dbReference type="EMBL" id="OW240923">
    <property type="protein sequence ID" value="CAH2325152.1"/>
    <property type="molecule type" value="Genomic_DNA"/>
</dbReference>
<evidence type="ECO:0000256" key="1">
    <source>
        <dbReference type="SAM" id="MobiDB-lite"/>
    </source>
</evidence>